<dbReference type="PANTHER" id="PTHR48083">
    <property type="entry name" value="MEDIUM-CHAIN SPECIFIC ACYL-COA DEHYDROGENASE, MITOCHONDRIAL-RELATED"/>
    <property type="match status" value="1"/>
</dbReference>
<dbReference type="GO" id="GO:0003995">
    <property type="term" value="F:acyl-CoA dehydrogenase activity"/>
    <property type="evidence" value="ECO:0007669"/>
    <property type="project" value="TreeGrafter"/>
</dbReference>
<dbReference type="InterPro" id="IPR037069">
    <property type="entry name" value="AcylCoA_DH/ox_N_sf"/>
</dbReference>
<dbReference type="Pfam" id="PF02771">
    <property type="entry name" value="Acyl-CoA_dh_N"/>
    <property type="match status" value="1"/>
</dbReference>
<evidence type="ECO:0000259" key="4">
    <source>
        <dbReference type="Pfam" id="PF02771"/>
    </source>
</evidence>
<organism evidence="6 7">
    <name type="scientific">Rhizobium rhizogenes NBRC 13257</name>
    <dbReference type="NCBI Taxonomy" id="1220581"/>
    <lineage>
        <taxon>Bacteria</taxon>
        <taxon>Pseudomonadati</taxon>
        <taxon>Pseudomonadota</taxon>
        <taxon>Alphaproteobacteria</taxon>
        <taxon>Hyphomicrobiales</taxon>
        <taxon>Rhizobiaceae</taxon>
        <taxon>Rhizobium/Agrobacterium group</taxon>
        <taxon>Rhizobium</taxon>
    </lineage>
</organism>
<keyword evidence="1" id="KW-0560">Oxidoreductase</keyword>
<dbReference type="InterPro" id="IPR023922">
    <property type="entry name" value="S04_starv_induced_SfnB"/>
</dbReference>
<feature type="domain" description="Acyl-CoA dehydrogenase/oxidase N-terminal" evidence="4">
    <location>
        <begin position="39"/>
        <end position="140"/>
    </location>
</feature>
<dbReference type="GO" id="GO:0050660">
    <property type="term" value="F:flavin adenine dinucleotide binding"/>
    <property type="evidence" value="ECO:0007669"/>
    <property type="project" value="InterPro"/>
</dbReference>
<dbReference type="GO" id="GO:0005737">
    <property type="term" value="C:cytoplasm"/>
    <property type="evidence" value="ECO:0007669"/>
    <property type="project" value="TreeGrafter"/>
</dbReference>
<dbReference type="InterPro" id="IPR050741">
    <property type="entry name" value="Acyl-CoA_dehydrogenase"/>
</dbReference>
<evidence type="ECO:0000313" key="6">
    <source>
        <dbReference type="EMBL" id="GAJ96323.1"/>
    </source>
</evidence>
<dbReference type="InterPro" id="IPR009100">
    <property type="entry name" value="AcylCoA_DH/oxidase_NM_dom_sf"/>
</dbReference>
<dbReference type="InterPro" id="IPR036250">
    <property type="entry name" value="AcylCo_DH-like_C"/>
</dbReference>
<comment type="caution">
    <text evidence="6">The sequence shown here is derived from an EMBL/GenBank/DDBJ whole genome shotgun (WGS) entry which is preliminary data.</text>
</comment>
<dbReference type="PANTHER" id="PTHR48083:SF19">
    <property type="entry name" value="FLAVIN-DEPENDENT MONOOXYGENASE, OXYGENASE SUBUNIT HSAA"/>
    <property type="match status" value="1"/>
</dbReference>
<dbReference type="Gene3D" id="2.40.110.10">
    <property type="entry name" value="Butyryl-CoA Dehydrogenase, subunit A, domain 2"/>
    <property type="match status" value="1"/>
</dbReference>
<feature type="region of interest" description="Disordered" evidence="3">
    <location>
        <begin position="1"/>
        <end position="29"/>
    </location>
</feature>
<dbReference type="InterPro" id="IPR046373">
    <property type="entry name" value="Acyl-CoA_Oxase/DH_mid-dom_sf"/>
</dbReference>
<dbReference type="SUPFAM" id="SSF47203">
    <property type="entry name" value="Acyl-CoA dehydrogenase C-terminal domain-like"/>
    <property type="match status" value="1"/>
</dbReference>
<proteinExistence type="inferred from homology"/>
<evidence type="ECO:0000313" key="7">
    <source>
        <dbReference type="Proteomes" id="UP000026941"/>
    </source>
</evidence>
<dbReference type="PIRSF" id="PIRSF016578">
    <property type="entry name" value="HsaA"/>
    <property type="match status" value="1"/>
</dbReference>
<dbReference type="InterPro" id="IPR013107">
    <property type="entry name" value="Acyl-CoA_DH_C"/>
</dbReference>
<dbReference type="SUPFAM" id="SSF56645">
    <property type="entry name" value="Acyl-CoA dehydrogenase NM domain-like"/>
    <property type="match status" value="1"/>
</dbReference>
<accession>A0AA87QKF3</accession>
<name>A0AA87QKF3_RHIRH</name>
<dbReference type="InterPro" id="IPR013786">
    <property type="entry name" value="AcylCoA_DH/ox_N"/>
</dbReference>
<sequence length="419" mass="46135">MTDAYPTGSNTISTEKPEPRRPAPPWPPRLIETDDQAIKAAEALVEKFRAGASERDRERRLPWEEIDLYTESGLGGITVPNAYGGAEVSHVTLAKVFEILCAADPALGQIPQNQFGVLSLLREIGTEEQKRRFYGDILRGYRIGNAGPERGRNAVNVSTTRLRQTPDGLRLTGRRFYSTGALFAHWIPTRAIDDQERPVQVWAPYDASGVNVIDDWSSFGQRTTASGTVEFTDVAIGSEQVFPVWQLADRPGITGPVSQLIQVAIDAGIAKAAIEDTVTFVRDYARPWMDSGLQSASDDPTIIHEIGHLYTELHAAQALLYAAGEVLDEVARAPITEASSARASAAVAEAKILTTEIALEATEKLFDLAGSAATRAGHNLDRHWRNARVHTLHDPVRWKYHLLGNYQLNGVFPARHQWN</sequence>
<evidence type="ECO:0000256" key="1">
    <source>
        <dbReference type="ARBA" id="ARBA00023002"/>
    </source>
</evidence>
<dbReference type="RefSeq" id="WP_007694316.1">
    <property type="nucleotide sequence ID" value="NZ_BAYX01000021.1"/>
</dbReference>
<dbReference type="AlphaFoldDB" id="A0AA87QKF3"/>
<dbReference type="Proteomes" id="UP000026941">
    <property type="component" value="Unassembled WGS sequence"/>
</dbReference>
<dbReference type="Pfam" id="PF08028">
    <property type="entry name" value="Acyl-CoA_dh_2"/>
    <property type="match status" value="1"/>
</dbReference>
<gene>
    <name evidence="6" type="ORF">RRH01S_21_00370</name>
</gene>
<comment type="similarity">
    <text evidence="2">Belongs to the HpaH/HsaA monooxygenase family.</text>
</comment>
<evidence type="ECO:0000256" key="2">
    <source>
        <dbReference type="ARBA" id="ARBA00049661"/>
    </source>
</evidence>
<dbReference type="GO" id="GO:0016712">
    <property type="term" value="F:oxidoreductase activity, acting on paired donors, with incorporation or reduction of molecular oxygen, reduced flavin or flavoprotein as one donor, and incorporation of one atom of oxygen"/>
    <property type="evidence" value="ECO:0007669"/>
    <property type="project" value="TreeGrafter"/>
</dbReference>
<dbReference type="Gene3D" id="1.20.140.10">
    <property type="entry name" value="Butyryl-CoA Dehydrogenase, subunit A, domain 3"/>
    <property type="match status" value="1"/>
</dbReference>
<reference evidence="6 7" key="1">
    <citation type="submission" date="2014-05" db="EMBL/GenBank/DDBJ databases">
        <title>Whole genome shotgun sequence of Rhizobium rhizogenes NBRC 13257.</title>
        <authorList>
            <person name="Katano-Makiyama Y."/>
            <person name="Hosoyama A."/>
            <person name="Hashimoto M."/>
            <person name="Hosoyama Y."/>
            <person name="Noguchi M."/>
            <person name="Tsuchikane K."/>
            <person name="Kimura A."/>
            <person name="Ohji S."/>
            <person name="Ichikawa N."/>
            <person name="Yamazoe A."/>
            <person name="Fujita N."/>
        </authorList>
    </citation>
    <scope>NUCLEOTIDE SEQUENCE [LARGE SCALE GENOMIC DNA]</scope>
    <source>
        <strain evidence="6 7">NBRC 13257</strain>
    </source>
</reference>
<dbReference type="NCBIfam" id="TIGR04022">
    <property type="entry name" value="sulfur_SfnB"/>
    <property type="match status" value="1"/>
</dbReference>
<evidence type="ECO:0000259" key="5">
    <source>
        <dbReference type="Pfam" id="PF08028"/>
    </source>
</evidence>
<dbReference type="Gene3D" id="1.10.540.10">
    <property type="entry name" value="Acyl-CoA dehydrogenase/oxidase, N-terminal domain"/>
    <property type="match status" value="1"/>
</dbReference>
<dbReference type="GO" id="GO:0033539">
    <property type="term" value="P:fatty acid beta-oxidation using acyl-CoA dehydrogenase"/>
    <property type="evidence" value="ECO:0007669"/>
    <property type="project" value="TreeGrafter"/>
</dbReference>
<protein>
    <submittedName>
        <fullName evidence="6">Oxidoreductase</fullName>
    </submittedName>
</protein>
<dbReference type="EMBL" id="BAYX01000021">
    <property type="protein sequence ID" value="GAJ96323.1"/>
    <property type="molecule type" value="Genomic_DNA"/>
</dbReference>
<feature type="domain" description="Acyl-CoA dehydrogenase C-terminal" evidence="5">
    <location>
        <begin position="261"/>
        <end position="394"/>
    </location>
</feature>
<evidence type="ECO:0000256" key="3">
    <source>
        <dbReference type="SAM" id="MobiDB-lite"/>
    </source>
</evidence>